<feature type="non-terminal residue" evidence="2">
    <location>
        <position position="1"/>
    </location>
</feature>
<evidence type="ECO:0000313" key="2">
    <source>
        <dbReference type="EMBL" id="EZA52105.1"/>
    </source>
</evidence>
<proteinExistence type="predicted"/>
<dbReference type="Proteomes" id="UP000053097">
    <property type="component" value="Unassembled WGS sequence"/>
</dbReference>
<sequence length="94" mass="10445">ARSLAARKTEPKLIPKTTLVWVAVVVRDEVSGRVREGHRQTVWVPSGQQWVIVRAPRRIERTPTSAPPSSRRRSSSSSSSSRGRDRQGLQECAG</sequence>
<evidence type="ECO:0000313" key="3">
    <source>
        <dbReference type="Proteomes" id="UP000053097"/>
    </source>
</evidence>
<organism evidence="2 3">
    <name type="scientific">Ooceraea biroi</name>
    <name type="common">Clonal raider ant</name>
    <name type="synonym">Cerapachys biroi</name>
    <dbReference type="NCBI Taxonomy" id="2015173"/>
    <lineage>
        <taxon>Eukaryota</taxon>
        <taxon>Metazoa</taxon>
        <taxon>Ecdysozoa</taxon>
        <taxon>Arthropoda</taxon>
        <taxon>Hexapoda</taxon>
        <taxon>Insecta</taxon>
        <taxon>Pterygota</taxon>
        <taxon>Neoptera</taxon>
        <taxon>Endopterygota</taxon>
        <taxon>Hymenoptera</taxon>
        <taxon>Apocrita</taxon>
        <taxon>Aculeata</taxon>
        <taxon>Formicoidea</taxon>
        <taxon>Formicidae</taxon>
        <taxon>Dorylinae</taxon>
        <taxon>Ooceraea</taxon>
    </lineage>
</organism>
<dbReference type="EMBL" id="KK107353">
    <property type="protein sequence ID" value="EZA52105.1"/>
    <property type="molecule type" value="Genomic_DNA"/>
</dbReference>
<name>A0A026W7T7_OOCBI</name>
<feature type="region of interest" description="Disordered" evidence="1">
    <location>
        <begin position="54"/>
        <end position="94"/>
    </location>
</feature>
<keyword evidence="3" id="KW-1185">Reference proteome</keyword>
<gene>
    <name evidence="2" type="ORF">X777_09113</name>
</gene>
<dbReference type="AlphaFoldDB" id="A0A026W7T7"/>
<evidence type="ECO:0000256" key="1">
    <source>
        <dbReference type="SAM" id="MobiDB-lite"/>
    </source>
</evidence>
<reference evidence="2 3" key="1">
    <citation type="journal article" date="2014" name="Curr. Biol.">
        <title>The genome of the clonal raider ant Cerapachys biroi.</title>
        <authorList>
            <person name="Oxley P.R."/>
            <person name="Ji L."/>
            <person name="Fetter-Pruneda I."/>
            <person name="McKenzie S.K."/>
            <person name="Li C."/>
            <person name="Hu H."/>
            <person name="Zhang G."/>
            <person name="Kronauer D.J."/>
        </authorList>
    </citation>
    <scope>NUCLEOTIDE SEQUENCE [LARGE SCALE GENOMIC DNA]</scope>
</reference>
<accession>A0A026W7T7</accession>
<protein>
    <submittedName>
        <fullName evidence="2">Uncharacterized protein</fullName>
    </submittedName>
</protein>